<keyword evidence="2" id="KW-0812">Transmembrane</keyword>
<proteinExistence type="predicted"/>
<evidence type="ECO:0000256" key="2">
    <source>
        <dbReference type="SAM" id="Phobius"/>
    </source>
</evidence>
<keyword evidence="5" id="KW-1185">Reference proteome</keyword>
<feature type="transmembrane region" description="Helical" evidence="2">
    <location>
        <begin position="119"/>
        <end position="141"/>
    </location>
</feature>
<accession>A0AAN5CSR8</accession>
<evidence type="ECO:0000259" key="3">
    <source>
        <dbReference type="Pfam" id="PF15361"/>
    </source>
</evidence>
<evidence type="ECO:0000313" key="4">
    <source>
        <dbReference type="EMBL" id="GMR49909.1"/>
    </source>
</evidence>
<organism evidence="4 5">
    <name type="scientific">Pristionchus mayeri</name>
    <dbReference type="NCBI Taxonomy" id="1317129"/>
    <lineage>
        <taxon>Eukaryota</taxon>
        <taxon>Metazoa</taxon>
        <taxon>Ecdysozoa</taxon>
        <taxon>Nematoda</taxon>
        <taxon>Chromadorea</taxon>
        <taxon>Rhabditida</taxon>
        <taxon>Rhabditina</taxon>
        <taxon>Diplogasteromorpha</taxon>
        <taxon>Diplogasteroidea</taxon>
        <taxon>Neodiplogasteridae</taxon>
        <taxon>Pristionchus</taxon>
    </lineage>
</organism>
<feature type="transmembrane region" description="Helical" evidence="2">
    <location>
        <begin position="45"/>
        <end position="73"/>
    </location>
</feature>
<dbReference type="InterPro" id="IPR032763">
    <property type="entry name" value="RIC3_N"/>
</dbReference>
<gene>
    <name evidence="4" type="ORF">PMAYCL1PPCAC_20104</name>
</gene>
<reference evidence="5" key="1">
    <citation type="submission" date="2022-10" db="EMBL/GenBank/DDBJ databases">
        <title>Genome assembly of Pristionchus species.</title>
        <authorList>
            <person name="Yoshida K."/>
            <person name="Sommer R.J."/>
        </authorList>
    </citation>
    <scope>NUCLEOTIDE SEQUENCE [LARGE SCALE GENOMIC DNA]</scope>
    <source>
        <strain evidence="5">RS5460</strain>
    </source>
</reference>
<evidence type="ECO:0000256" key="1">
    <source>
        <dbReference type="SAM" id="MobiDB-lite"/>
    </source>
</evidence>
<feature type="compositionally biased region" description="Acidic residues" evidence="1">
    <location>
        <begin position="270"/>
        <end position="289"/>
    </location>
</feature>
<sequence length="289" mass="33246">MTALIDQLSNDEVTQMSEADYNRILRREEDEEEEERVSWFEGWRLVLVITVIILWLAAIYPPLIHPLLISLIYSESKKPTRKRREVGNQRPYVLNGSPVRPAAAIPEAAPGSPGGGANAIYAFMIPFFTISVIAFLLYVTFGPNRNRRRNRRQRNEEVNEEILRDRRRMLALQERLRRTSEIMSNSLEQLEWLQSQGLLEAMLREVDAGTSAAPITRPVAVAEEVRVFEEEHVQDGPDTVTEEETVIQDHQVDHAEEESSQEEEQHLAEETEDDDWTLLPSEEPESEQS</sequence>
<feature type="region of interest" description="Disordered" evidence="1">
    <location>
        <begin position="231"/>
        <end position="289"/>
    </location>
</feature>
<feature type="domain" description="Resistance to inhibitors of cholinesterase protein 3 N-terminal" evidence="3">
    <location>
        <begin position="88"/>
        <end position="185"/>
    </location>
</feature>
<comment type="caution">
    <text evidence="4">The sequence shown here is derived from an EMBL/GenBank/DDBJ whole genome shotgun (WGS) entry which is preliminary data.</text>
</comment>
<protein>
    <recommendedName>
        <fullName evidence="3">Resistance to inhibitors of cholinesterase protein 3 N-terminal domain-containing protein</fullName>
    </recommendedName>
</protein>
<keyword evidence="2" id="KW-1133">Transmembrane helix</keyword>
<name>A0AAN5CSR8_9BILA</name>
<dbReference type="Pfam" id="PF15361">
    <property type="entry name" value="RIC3"/>
    <property type="match status" value="1"/>
</dbReference>
<dbReference type="Proteomes" id="UP001328107">
    <property type="component" value="Unassembled WGS sequence"/>
</dbReference>
<dbReference type="AlphaFoldDB" id="A0AAN5CSR8"/>
<dbReference type="EMBL" id="BTRK01000004">
    <property type="protein sequence ID" value="GMR49909.1"/>
    <property type="molecule type" value="Genomic_DNA"/>
</dbReference>
<evidence type="ECO:0000313" key="5">
    <source>
        <dbReference type="Proteomes" id="UP001328107"/>
    </source>
</evidence>
<keyword evidence="2" id="KW-0472">Membrane</keyword>